<dbReference type="Proteomes" id="UP000765845">
    <property type="component" value="Unassembled WGS sequence"/>
</dbReference>
<evidence type="ECO:0000256" key="4">
    <source>
        <dbReference type="ARBA" id="ARBA00022695"/>
    </source>
</evidence>
<keyword evidence="10" id="KW-1185">Reference proteome</keyword>
<keyword evidence="5" id="KW-0235">DNA replication</keyword>
<dbReference type="NCBIfam" id="TIGR00678">
    <property type="entry name" value="holB"/>
    <property type="match status" value="1"/>
</dbReference>
<comment type="caution">
    <text evidence="9">The sequence shown here is derived from an EMBL/GenBank/DDBJ whole genome shotgun (WGS) entry which is preliminary data.</text>
</comment>
<evidence type="ECO:0000313" key="10">
    <source>
        <dbReference type="Proteomes" id="UP000765845"/>
    </source>
</evidence>
<dbReference type="EC" id="2.7.7.7" evidence="1"/>
<sequence>MSDAVMAYPWQMPQWQQVCQLLEEQRLPHALLFSGPADTGKKRFADAMLAGLLCEQPRQHLCCGECKSCNLRSQGSHPDLKVICPHEGKRQIGVDQVRVLQQFTGQSAFREGGKKLVLVYPAEAMNAFTANALLKTLEEPAGDTVIVLLSHAPSQLLPTIRSRCLQMNFGIPPEAAALSWLKNYVGDDAQARVVLAEAGGRPLAARAMFENDSLNESLQFDQGLSAVAAGSKSVLQLAEEWQGGEPLTLLEWWLRRLVALIRHHNTGEPVAEGWQAFLGIPPVAVFEHYDEALQLRAKIQRGANLNKRLMVEKLLLEWFALRR</sequence>
<keyword evidence="6" id="KW-0239">DNA-directed DNA polymerase</keyword>
<accession>A0ABX1GEI0</accession>
<evidence type="ECO:0000256" key="2">
    <source>
        <dbReference type="ARBA" id="ARBA00014363"/>
    </source>
</evidence>
<evidence type="ECO:0000256" key="7">
    <source>
        <dbReference type="ARBA" id="ARBA00049244"/>
    </source>
</evidence>
<reference evidence="9 10" key="1">
    <citation type="submission" date="2020-04" db="EMBL/GenBank/DDBJ databases">
        <authorList>
            <person name="Yoon J."/>
        </authorList>
    </citation>
    <scope>NUCLEOTIDE SEQUENCE [LARGE SCALE GENOMIC DNA]</scope>
    <source>
        <strain evidence="9 10">KMU-166</strain>
    </source>
</reference>
<dbReference type="InterPro" id="IPR050238">
    <property type="entry name" value="DNA_Rep/Repair_Clamp_Loader"/>
</dbReference>
<evidence type="ECO:0000259" key="8">
    <source>
        <dbReference type="Pfam" id="PF09115"/>
    </source>
</evidence>
<dbReference type="EMBL" id="JAAWWK010000002">
    <property type="protein sequence ID" value="NKI17326.1"/>
    <property type="molecule type" value="Genomic_DNA"/>
</dbReference>
<protein>
    <recommendedName>
        <fullName evidence="2">DNA polymerase III subunit delta'</fullName>
        <ecNumber evidence="1">2.7.7.7</ecNumber>
    </recommendedName>
</protein>
<organism evidence="9 10">
    <name type="scientific">Spongiibacter thalassae</name>
    <dbReference type="NCBI Taxonomy" id="2721624"/>
    <lineage>
        <taxon>Bacteria</taxon>
        <taxon>Pseudomonadati</taxon>
        <taxon>Pseudomonadota</taxon>
        <taxon>Gammaproteobacteria</taxon>
        <taxon>Cellvibrionales</taxon>
        <taxon>Spongiibacteraceae</taxon>
        <taxon>Spongiibacter</taxon>
    </lineage>
</organism>
<evidence type="ECO:0000256" key="1">
    <source>
        <dbReference type="ARBA" id="ARBA00012417"/>
    </source>
</evidence>
<dbReference type="GO" id="GO:0003887">
    <property type="term" value="F:DNA-directed DNA polymerase activity"/>
    <property type="evidence" value="ECO:0007669"/>
    <property type="project" value="UniProtKB-EC"/>
</dbReference>
<dbReference type="Pfam" id="PF13177">
    <property type="entry name" value="DNA_pol3_delta2"/>
    <property type="match status" value="1"/>
</dbReference>
<evidence type="ECO:0000256" key="3">
    <source>
        <dbReference type="ARBA" id="ARBA00022679"/>
    </source>
</evidence>
<evidence type="ECO:0000256" key="5">
    <source>
        <dbReference type="ARBA" id="ARBA00022705"/>
    </source>
</evidence>
<dbReference type="Pfam" id="PF09115">
    <property type="entry name" value="DNApol3-delta_C"/>
    <property type="match status" value="1"/>
</dbReference>
<dbReference type="InterPro" id="IPR027417">
    <property type="entry name" value="P-loop_NTPase"/>
</dbReference>
<evidence type="ECO:0000256" key="6">
    <source>
        <dbReference type="ARBA" id="ARBA00022932"/>
    </source>
</evidence>
<comment type="catalytic activity">
    <reaction evidence="7">
        <text>DNA(n) + a 2'-deoxyribonucleoside 5'-triphosphate = DNA(n+1) + diphosphate</text>
        <dbReference type="Rhea" id="RHEA:22508"/>
        <dbReference type="Rhea" id="RHEA-COMP:17339"/>
        <dbReference type="Rhea" id="RHEA-COMP:17340"/>
        <dbReference type="ChEBI" id="CHEBI:33019"/>
        <dbReference type="ChEBI" id="CHEBI:61560"/>
        <dbReference type="ChEBI" id="CHEBI:173112"/>
        <dbReference type="EC" id="2.7.7.7"/>
    </reaction>
</comment>
<dbReference type="InterPro" id="IPR004622">
    <property type="entry name" value="DNA_pol_HolB"/>
</dbReference>
<evidence type="ECO:0000313" key="9">
    <source>
        <dbReference type="EMBL" id="NKI17326.1"/>
    </source>
</evidence>
<dbReference type="PANTHER" id="PTHR11669">
    <property type="entry name" value="REPLICATION FACTOR C / DNA POLYMERASE III GAMMA-TAU SUBUNIT"/>
    <property type="match status" value="1"/>
</dbReference>
<name>A0ABX1GEI0_9GAMM</name>
<gene>
    <name evidence="9" type="primary">holB</name>
    <name evidence="9" type="ORF">HCU74_07845</name>
</gene>
<proteinExistence type="predicted"/>
<dbReference type="Gene3D" id="3.40.50.300">
    <property type="entry name" value="P-loop containing nucleotide triphosphate hydrolases"/>
    <property type="match status" value="1"/>
</dbReference>
<keyword evidence="4 9" id="KW-0548">Nucleotidyltransferase</keyword>
<dbReference type="RefSeq" id="WP_168449833.1">
    <property type="nucleotide sequence ID" value="NZ_JAAWWK010000002.1"/>
</dbReference>
<dbReference type="InterPro" id="IPR015199">
    <property type="entry name" value="DNA_pol_III_delta_C"/>
</dbReference>
<keyword evidence="3 9" id="KW-0808">Transferase</keyword>
<dbReference type="PANTHER" id="PTHR11669:SF8">
    <property type="entry name" value="DNA POLYMERASE III SUBUNIT DELTA"/>
    <property type="match status" value="1"/>
</dbReference>
<dbReference type="SUPFAM" id="SSF52540">
    <property type="entry name" value="P-loop containing nucleoside triphosphate hydrolases"/>
    <property type="match status" value="1"/>
</dbReference>
<feature type="domain" description="DNA polymerase III delta subunit C-terminal" evidence="8">
    <location>
        <begin position="217"/>
        <end position="318"/>
    </location>
</feature>